<feature type="region of interest" description="Disordered" evidence="6">
    <location>
        <begin position="149"/>
        <end position="284"/>
    </location>
</feature>
<feature type="transmembrane region" description="Helical" evidence="7">
    <location>
        <begin position="711"/>
        <end position="728"/>
    </location>
</feature>
<feature type="region of interest" description="Disordered" evidence="6">
    <location>
        <begin position="520"/>
        <end position="591"/>
    </location>
</feature>
<feature type="compositionally biased region" description="Polar residues" evidence="6">
    <location>
        <begin position="273"/>
        <end position="284"/>
    </location>
</feature>
<feature type="region of interest" description="Disordered" evidence="6">
    <location>
        <begin position="435"/>
        <end position="480"/>
    </location>
</feature>
<feature type="transmembrane region" description="Helical" evidence="7">
    <location>
        <begin position="1159"/>
        <end position="1177"/>
    </location>
</feature>
<keyword evidence="10" id="KW-1185">Reference proteome</keyword>
<evidence type="ECO:0000256" key="7">
    <source>
        <dbReference type="SAM" id="Phobius"/>
    </source>
</evidence>
<feature type="compositionally biased region" description="Polar residues" evidence="6">
    <location>
        <begin position="388"/>
        <end position="398"/>
    </location>
</feature>
<dbReference type="EMBL" id="AHKC01012034">
    <property type="protein sequence ID" value="EKF30492.1"/>
    <property type="molecule type" value="Genomic_DNA"/>
</dbReference>
<feature type="region of interest" description="Disordered" evidence="6">
    <location>
        <begin position="1507"/>
        <end position="1606"/>
    </location>
</feature>
<proteinExistence type="predicted"/>
<dbReference type="Proteomes" id="UP000007350">
    <property type="component" value="Unassembled WGS sequence"/>
</dbReference>
<dbReference type="Pfam" id="PF13515">
    <property type="entry name" value="FUSC_2"/>
    <property type="match status" value="1"/>
</dbReference>
<reference evidence="9 10" key="1">
    <citation type="journal article" date="2012" name="BMC Genomics">
        <title>Comparative genomic analysis of human infective Trypanosoma cruzi lineages with the bat-restricted subspecies T. cruzi marinkellei.</title>
        <authorList>
            <person name="Franzen O."/>
            <person name="Talavera-Lopez C."/>
            <person name="Ochaya S."/>
            <person name="Butler C.E."/>
            <person name="Messenger L.A."/>
            <person name="Lewis M.D."/>
            <person name="Llewellyn M.S."/>
            <person name="Marinkelle C.J."/>
            <person name="Tyler K.M."/>
            <person name="Miles M.A."/>
            <person name="Andersson B."/>
        </authorList>
    </citation>
    <scope>NUCLEOTIDE SEQUENCE [LARGE SCALE GENOMIC DNA]</scope>
    <source>
        <strain evidence="9 10">B7</strain>
    </source>
</reference>
<evidence type="ECO:0000256" key="6">
    <source>
        <dbReference type="SAM" id="MobiDB-lite"/>
    </source>
</evidence>
<feature type="region of interest" description="Disordered" evidence="6">
    <location>
        <begin position="1362"/>
        <end position="1438"/>
    </location>
</feature>
<dbReference type="PANTHER" id="PTHR30509">
    <property type="entry name" value="P-HYDROXYBENZOIC ACID EFFLUX PUMP SUBUNIT-RELATED"/>
    <property type="match status" value="1"/>
</dbReference>
<feature type="compositionally biased region" description="Gly residues" evidence="6">
    <location>
        <begin position="1407"/>
        <end position="1416"/>
    </location>
</feature>
<gene>
    <name evidence="9" type="ORF">MOQ_005692</name>
</gene>
<protein>
    <recommendedName>
        <fullName evidence="8">Integral membrane bound transporter domain-containing protein</fullName>
    </recommendedName>
</protein>
<feature type="transmembrane region" description="Helical" evidence="7">
    <location>
        <begin position="685"/>
        <end position="704"/>
    </location>
</feature>
<feature type="region of interest" description="Disordered" evidence="6">
    <location>
        <begin position="388"/>
        <end position="423"/>
    </location>
</feature>
<keyword evidence="3 7" id="KW-0812">Transmembrane</keyword>
<evidence type="ECO:0000313" key="9">
    <source>
        <dbReference type="EMBL" id="EKF30492.1"/>
    </source>
</evidence>
<feature type="compositionally biased region" description="Polar residues" evidence="6">
    <location>
        <begin position="406"/>
        <end position="423"/>
    </location>
</feature>
<accession>K2NNR9</accession>
<feature type="compositionally biased region" description="Acidic residues" evidence="6">
    <location>
        <begin position="1363"/>
        <end position="1372"/>
    </location>
</feature>
<keyword evidence="4 7" id="KW-1133">Transmembrane helix</keyword>
<sequence length="1709" mass="185416">MSEKSQPEIDAGASHTLPIYYQENALGGHSLGTSGMGSSGRPHRDTARSVAIEQFLLDGHFNDLIGGGGGGGSGPGLANSLASTMAPGSENIRGPGSITENPSFFSTKMNDGADGQVADNLRRGSNVIEPDKKPMASAKALLPTPQLLFSQSVPGGTEGQQKSASAAAPRSSRPPPSVTVLLPEEVPASGTLSIRGIPVVSSPLEEDASSTGGSKKAKASPSSPPPLGAIGSAEADGKKSGPRRTKSVGDILALMNGTSAGHPGQGQLPSRPVSPTSGRVISSIGSFRTPNAFSKAGQRKNAHNFGHAGLEAGARVNRPNWLSAAERLQRDHALGISERRFDSFYYPDSNRSAWQWKPQTGRLRAADVKALGQSVSPEQGYTASPQSVNILLSPNGNRTTDRGSESPVTPRTGNNPSNWGTMSEQFSGRHVHVRARKSERQGSTKKVSSGASCAQSTRPHEIKSGTGGVASLGSTTSKSSKVENHAENMFMSLFSGAKHEKPQHPSLFANDFALPSLVLDPSVPKKGSPQLSRGSGGAGGGGAGGGGAGGGGGGGDGGGAGGGGGGGDNNRKEKKVGQLIQGDEEEHEERRFKEQNSTALHAIPWDQRAFIPISGFGTKAFSIFSAPLFWEKLDWTVRASLFTVLPTMILTLEPKTEGIFPLPSSVAFLAFWITMPTFGSGLREFIIALKGYALSLAMLMIVILIGPRSSWLILLLLFLLVLITSFFAEQVKKTAAYCLAVFLMQLQSNPDGTGTKFVGDYFTTLLIALAFGLAAFFIPNIRWSSDLSKTYVSILGNSLSIYVQGTCSSFWTHSPLERELHILRLRQLSATASKAISKAALFFEEAGYEPHSGSFMSAISVRHEFLVNIYHILCSMVQVVELINENPQRIETPLCISFGNAIVEDLAIISSAMDSMILKISDFKHPVQEEDIQMFREARERFQDRLSEVRQDVILDNEMYETDESDVLLGFFMFSVDELCEEISNFSTKKSVNSNFVEWLKAPINDCKSSYNALRLLIATLIHRRSLTRRAKEAIKLALCMTVPSIFQVYALHNSDTSPVAGASIIAFVYSQTGAQSFTYAVNRVLGTVLGSLTAFLGVQIADSRRIILYIAVTILSFVGAYIQTSPEYFAAGNAICNSVISVITQYRNPTAAIVRIQQNMFAILMYFCISMVLWPMRARLKVQMAFDVSLRCFREATCRLLRNLDLPEDVCEVNTAVTDVLNEWNKKIDRQENFLHGASTEPTLVGAGFPENSWMKLIEAQRSLWSIMAMMRFAYFTFMSSKADDVTELSVHWVVLRRISPHAKDLSDLVYATVDLYLLSIGKTTVVPTSHLTRLRHGILEAEQNISEVYIQTICRKLGGDVSDEEDEEDDGKGSTMSKMNVSSNSGSSNGGGKRGQTVNGRGAMEPGGGKGDLGGAMPTTHSADPPPQENQKKKKGGYLMYNLTKEEEEELKRYLANRSMANRQKGGVDENAEDAAKRDRKITLRDSFVNNRSFLGLFNRTIRPGEREMMSNSSEDEAERLKKKGKKHRHGELEGSIFELDAEISTPKRKGSSVKRRSRQDNSNAEEGTTDGDSQIELREKNLGSLKGKKPDEDGDEKLKLPVVHPDSSGLLQTKIAKIQENGSFSAVEPTPYSGDCTSTDPSQHTSQLLQNLTFFNSKRKEFVLSNQDIHSLEAFLFGVRALTVQLGELQKALLEMQHAEELAKKV</sequence>
<organism evidence="9 10">
    <name type="scientific">Trypanosoma cruzi marinkellei</name>
    <dbReference type="NCBI Taxonomy" id="85056"/>
    <lineage>
        <taxon>Eukaryota</taxon>
        <taxon>Discoba</taxon>
        <taxon>Euglenozoa</taxon>
        <taxon>Kinetoplastea</taxon>
        <taxon>Metakinetoplastina</taxon>
        <taxon>Trypanosomatida</taxon>
        <taxon>Trypanosomatidae</taxon>
        <taxon>Trypanosoma</taxon>
        <taxon>Schizotrypanum</taxon>
    </lineage>
</organism>
<evidence type="ECO:0000256" key="1">
    <source>
        <dbReference type="ARBA" id="ARBA00004651"/>
    </source>
</evidence>
<evidence type="ECO:0000259" key="8">
    <source>
        <dbReference type="Pfam" id="PF13515"/>
    </source>
</evidence>
<feature type="compositionally biased region" description="Polar residues" evidence="6">
    <location>
        <begin position="444"/>
        <end position="457"/>
    </location>
</feature>
<name>K2NNR9_TRYCR</name>
<keyword evidence="5 7" id="KW-0472">Membrane</keyword>
<feature type="compositionally biased region" description="Basic and acidic residues" evidence="6">
    <location>
        <begin position="1591"/>
        <end position="1602"/>
    </location>
</feature>
<feature type="domain" description="Integral membrane bound transporter" evidence="8">
    <location>
        <begin position="1050"/>
        <end position="1170"/>
    </location>
</feature>
<feature type="transmembrane region" description="Helical" evidence="7">
    <location>
        <begin position="1107"/>
        <end position="1123"/>
    </location>
</feature>
<dbReference type="OrthoDB" id="251552at2759"/>
<evidence type="ECO:0000256" key="4">
    <source>
        <dbReference type="ARBA" id="ARBA00022989"/>
    </source>
</evidence>
<feature type="compositionally biased region" description="Polar residues" evidence="6">
    <location>
        <begin position="1563"/>
        <end position="1575"/>
    </location>
</feature>
<feature type="compositionally biased region" description="Basic residues" evidence="6">
    <location>
        <begin position="1549"/>
        <end position="1560"/>
    </location>
</feature>
<keyword evidence="2" id="KW-1003">Cell membrane</keyword>
<feature type="compositionally biased region" description="Gly residues" evidence="6">
    <location>
        <begin position="534"/>
        <end position="568"/>
    </location>
</feature>
<dbReference type="GO" id="GO:0005886">
    <property type="term" value="C:plasma membrane"/>
    <property type="evidence" value="ECO:0007669"/>
    <property type="project" value="UniProtKB-SubCell"/>
</dbReference>
<comment type="caution">
    <text evidence="9">The sequence shown here is derived from an EMBL/GenBank/DDBJ whole genome shotgun (WGS) entry which is preliminary data.</text>
</comment>
<feature type="compositionally biased region" description="Basic residues" evidence="6">
    <location>
        <begin position="1523"/>
        <end position="1532"/>
    </location>
</feature>
<feature type="compositionally biased region" description="Polar residues" evidence="6">
    <location>
        <begin position="149"/>
        <end position="162"/>
    </location>
</feature>
<evidence type="ECO:0000256" key="5">
    <source>
        <dbReference type="ARBA" id="ARBA00023136"/>
    </source>
</evidence>
<evidence type="ECO:0000256" key="2">
    <source>
        <dbReference type="ARBA" id="ARBA00022475"/>
    </source>
</evidence>
<feature type="transmembrane region" description="Helical" evidence="7">
    <location>
        <begin position="761"/>
        <end position="781"/>
    </location>
</feature>
<dbReference type="InterPro" id="IPR049453">
    <property type="entry name" value="Memb_transporter_dom"/>
</dbReference>
<evidence type="ECO:0000256" key="3">
    <source>
        <dbReference type="ARBA" id="ARBA00022692"/>
    </source>
</evidence>
<comment type="subcellular location">
    <subcellularLocation>
        <location evidence="1">Cell membrane</location>
        <topology evidence="1">Multi-pass membrane protein</topology>
    </subcellularLocation>
</comment>
<evidence type="ECO:0000313" key="10">
    <source>
        <dbReference type="Proteomes" id="UP000007350"/>
    </source>
</evidence>
<feature type="transmembrane region" description="Helical" evidence="7">
    <location>
        <begin position="1081"/>
        <end position="1100"/>
    </location>
</feature>
<dbReference type="PANTHER" id="PTHR30509:SF9">
    <property type="entry name" value="MULTIDRUG RESISTANCE PROTEIN MDTO"/>
    <property type="match status" value="1"/>
</dbReference>